<gene>
    <name evidence="5" type="ORF">GCM10009863_58280</name>
</gene>
<accession>A0ABN3QSP3</accession>
<dbReference type="SUPFAM" id="SSF53686">
    <property type="entry name" value="Tryptophan synthase beta subunit-like PLP-dependent enzymes"/>
    <property type="match status" value="1"/>
</dbReference>
<evidence type="ECO:0000256" key="3">
    <source>
        <dbReference type="SAM" id="MobiDB-lite"/>
    </source>
</evidence>
<name>A0ABN3QSP3_9ACTN</name>
<evidence type="ECO:0000259" key="4">
    <source>
        <dbReference type="Pfam" id="PF00291"/>
    </source>
</evidence>
<reference evidence="5 6" key="1">
    <citation type="journal article" date="2019" name="Int. J. Syst. Evol. Microbiol.">
        <title>The Global Catalogue of Microorganisms (GCM) 10K type strain sequencing project: providing services to taxonomists for standard genome sequencing and annotation.</title>
        <authorList>
            <consortium name="The Broad Institute Genomics Platform"/>
            <consortium name="The Broad Institute Genome Sequencing Center for Infectious Disease"/>
            <person name="Wu L."/>
            <person name="Ma J."/>
        </authorList>
    </citation>
    <scope>NUCLEOTIDE SEQUENCE [LARGE SCALE GENOMIC DNA]</scope>
    <source>
        <strain evidence="5 6">JCM 16373</strain>
    </source>
</reference>
<dbReference type="InterPro" id="IPR050214">
    <property type="entry name" value="Cys_Synth/Cystath_Beta-Synth"/>
</dbReference>
<dbReference type="Pfam" id="PF00291">
    <property type="entry name" value="PALP"/>
    <property type="match status" value="1"/>
</dbReference>
<dbReference type="PANTHER" id="PTHR10314">
    <property type="entry name" value="CYSTATHIONINE BETA-SYNTHASE"/>
    <property type="match status" value="1"/>
</dbReference>
<protein>
    <recommendedName>
        <fullName evidence="4">Tryptophan synthase beta chain-like PALP domain-containing protein</fullName>
    </recommendedName>
</protein>
<dbReference type="RefSeq" id="WP_344570036.1">
    <property type="nucleotide sequence ID" value="NZ_BAAARJ010000023.1"/>
</dbReference>
<dbReference type="Gene3D" id="3.40.50.1100">
    <property type="match status" value="2"/>
</dbReference>
<organism evidence="5 6">
    <name type="scientific">Streptomyces axinellae</name>
    <dbReference type="NCBI Taxonomy" id="552788"/>
    <lineage>
        <taxon>Bacteria</taxon>
        <taxon>Bacillati</taxon>
        <taxon>Actinomycetota</taxon>
        <taxon>Actinomycetes</taxon>
        <taxon>Kitasatosporales</taxon>
        <taxon>Streptomycetaceae</taxon>
        <taxon>Streptomyces</taxon>
    </lineage>
</organism>
<dbReference type="EMBL" id="BAAARJ010000023">
    <property type="protein sequence ID" value="GAA2634299.1"/>
    <property type="molecule type" value="Genomic_DNA"/>
</dbReference>
<dbReference type="Proteomes" id="UP001501447">
    <property type="component" value="Unassembled WGS sequence"/>
</dbReference>
<proteinExistence type="predicted"/>
<evidence type="ECO:0000313" key="6">
    <source>
        <dbReference type="Proteomes" id="UP001501447"/>
    </source>
</evidence>
<evidence type="ECO:0000256" key="1">
    <source>
        <dbReference type="ARBA" id="ARBA00001933"/>
    </source>
</evidence>
<keyword evidence="2" id="KW-0663">Pyridoxal phosphate</keyword>
<evidence type="ECO:0000256" key="2">
    <source>
        <dbReference type="ARBA" id="ARBA00022898"/>
    </source>
</evidence>
<comment type="cofactor">
    <cofactor evidence="1">
        <name>pyridoxal 5'-phosphate</name>
        <dbReference type="ChEBI" id="CHEBI:597326"/>
    </cofactor>
</comment>
<dbReference type="InterPro" id="IPR036052">
    <property type="entry name" value="TrpB-like_PALP_sf"/>
</dbReference>
<keyword evidence="6" id="KW-1185">Reference proteome</keyword>
<evidence type="ECO:0000313" key="5">
    <source>
        <dbReference type="EMBL" id="GAA2634299.1"/>
    </source>
</evidence>
<dbReference type="InterPro" id="IPR001926">
    <property type="entry name" value="TrpB-like_PALP"/>
</dbReference>
<feature type="region of interest" description="Disordered" evidence="3">
    <location>
        <begin position="300"/>
        <end position="376"/>
    </location>
</feature>
<sequence>MPPTPVIPVRLFVEGVPRTLWLKLESYSPYGSIKGRTALALWDDVAERVDPDAGIIESTSGNLGLALAAVTAAHRVPFTAVVDPRASASVLHSVRTLGARVVTVDRPDGAGGYLLSRLAYVEGRVRRERRLVWPNQYTNPANPRVHALSTAPELHSQVPEEPLDVLIAVSTGGTLAGFRDFAATTATGWRLTGVDLAGSAALGGDLGPRLLSGIGASRPSRYLPEDFGPAVRVTSGEAVRACLWLLRTTGLALGPSSGALVAAALALFRAAPERADIACVCPDGADRYADTVYSPAWRHRNGLGGTPTGHGDASAGAAEEQRASAVADGRTEGTAEDGGTGRGVEVVSPLPYPPGATESAQDAAQDAVNGGEGAPR</sequence>
<comment type="caution">
    <text evidence="5">The sequence shown here is derived from an EMBL/GenBank/DDBJ whole genome shotgun (WGS) entry which is preliminary data.</text>
</comment>
<feature type="domain" description="Tryptophan synthase beta chain-like PALP" evidence="4">
    <location>
        <begin position="3"/>
        <end position="283"/>
    </location>
</feature>